<dbReference type="Proteomes" id="UP000042958">
    <property type="component" value="Unassembled WGS sequence"/>
</dbReference>
<name>A0A0F7TRF2_PENBI</name>
<dbReference type="OrthoDB" id="4156665at2759"/>
<accession>A0A0F7TRF2</accession>
<evidence type="ECO:0000313" key="2">
    <source>
        <dbReference type="EMBL" id="CEJ57577.1"/>
    </source>
</evidence>
<protein>
    <submittedName>
        <fullName evidence="2">Uncharacterized protein</fullName>
    </submittedName>
</protein>
<proteinExistence type="predicted"/>
<evidence type="ECO:0000313" key="3">
    <source>
        <dbReference type="Proteomes" id="UP000042958"/>
    </source>
</evidence>
<keyword evidence="3" id="KW-1185">Reference proteome</keyword>
<evidence type="ECO:0000256" key="1">
    <source>
        <dbReference type="SAM" id="MobiDB-lite"/>
    </source>
</evidence>
<gene>
    <name evidence="2" type="ORF">PMG11_06266</name>
</gene>
<dbReference type="EMBL" id="CDHK01000005">
    <property type="protein sequence ID" value="CEJ57577.1"/>
    <property type="molecule type" value="Genomic_DNA"/>
</dbReference>
<reference evidence="3" key="1">
    <citation type="journal article" date="2015" name="Genome Announc.">
        <title>Draft genome sequence of the fungus Penicillium brasilianum MG11.</title>
        <authorList>
            <person name="Horn F."/>
            <person name="Linde J."/>
            <person name="Mattern D.J."/>
            <person name="Walther G."/>
            <person name="Guthke R."/>
            <person name="Brakhage A.A."/>
            <person name="Valiante V."/>
        </authorList>
    </citation>
    <scope>NUCLEOTIDE SEQUENCE [LARGE SCALE GENOMIC DNA]</scope>
    <source>
        <strain evidence="3">MG11</strain>
    </source>
</reference>
<sequence>MASPNRSKERKCRAEFEETLTLRYMATPLSPVVNIETGHPHLEFPRNHLAFHLLTSDQLDRLARYYHQVWPPLPATLTYPSEIRAWVGAPDEANIDIATKRQRFGHFIGMWPYIHPVNSGLPQPYSDCPEEFAVPTSTHIEDCEASTGDQNDIGGENVEGDQETTDNGEISATVEGLLEWMAREWEVALREARGESDGLSRKH</sequence>
<feature type="region of interest" description="Disordered" evidence="1">
    <location>
        <begin position="144"/>
        <end position="168"/>
    </location>
</feature>
<organism evidence="2 3">
    <name type="scientific">Penicillium brasilianum</name>
    <dbReference type="NCBI Taxonomy" id="104259"/>
    <lineage>
        <taxon>Eukaryota</taxon>
        <taxon>Fungi</taxon>
        <taxon>Dikarya</taxon>
        <taxon>Ascomycota</taxon>
        <taxon>Pezizomycotina</taxon>
        <taxon>Eurotiomycetes</taxon>
        <taxon>Eurotiomycetidae</taxon>
        <taxon>Eurotiales</taxon>
        <taxon>Aspergillaceae</taxon>
        <taxon>Penicillium</taxon>
    </lineage>
</organism>
<dbReference type="AlphaFoldDB" id="A0A0F7TRF2"/>